<dbReference type="Proteomes" id="UP000308705">
    <property type="component" value="Unassembled WGS sequence"/>
</dbReference>
<gene>
    <name evidence="6" type="ORF">FDA94_02715</name>
</gene>
<keyword evidence="1" id="KW-0805">Transcription regulation</keyword>
<dbReference type="Pfam" id="PF16925">
    <property type="entry name" value="TetR_C_13"/>
    <property type="match status" value="1"/>
</dbReference>
<dbReference type="InterPro" id="IPR011075">
    <property type="entry name" value="TetR_C"/>
</dbReference>
<evidence type="ECO:0000256" key="4">
    <source>
        <dbReference type="PROSITE-ProRule" id="PRU00335"/>
    </source>
</evidence>
<protein>
    <submittedName>
        <fullName evidence="6">TetR/AcrR family transcriptional regulator</fullName>
    </submittedName>
</protein>
<dbReference type="PRINTS" id="PR00455">
    <property type="entry name" value="HTHTETR"/>
</dbReference>
<dbReference type="OrthoDB" id="4541465at2"/>
<evidence type="ECO:0000313" key="6">
    <source>
        <dbReference type="EMBL" id="TKK91702.1"/>
    </source>
</evidence>
<accession>A0A4U3MRX2</accession>
<dbReference type="Pfam" id="PF00440">
    <property type="entry name" value="TetR_N"/>
    <property type="match status" value="1"/>
</dbReference>
<evidence type="ECO:0000256" key="3">
    <source>
        <dbReference type="ARBA" id="ARBA00023163"/>
    </source>
</evidence>
<dbReference type="SUPFAM" id="SSF48498">
    <property type="entry name" value="Tetracyclin repressor-like, C-terminal domain"/>
    <property type="match status" value="1"/>
</dbReference>
<dbReference type="PROSITE" id="PS50977">
    <property type="entry name" value="HTH_TETR_2"/>
    <property type="match status" value="1"/>
</dbReference>
<keyword evidence="3" id="KW-0804">Transcription</keyword>
<feature type="DNA-binding region" description="H-T-H motif" evidence="4">
    <location>
        <begin position="28"/>
        <end position="47"/>
    </location>
</feature>
<comment type="caution">
    <text evidence="6">The sequence shown here is derived from an EMBL/GenBank/DDBJ whole genome shotgun (WGS) entry which is preliminary data.</text>
</comment>
<dbReference type="InterPro" id="IPR036271">
    <property type="entry name" value="Tet_transcr_reg_TetR-rel_C_sf"/>
</dbReference>
<dbReference type="PANTHER" id="PTHR47506:SF1">
    <property type="entry name" value="HTH-TYPE TRANSCRIPTIONAL REGULATOR YJDC"/>
    <property type="match status" value="1"/>
</dbReference>
<evidence type="ECO:0000313" key="7">
    <source>
        <dbReference type="Proteomes" id="UP000308705"/>
    </source>
</evidence>
<evidence type="ECO:0000259" key="5">
    <source>
        <dbReference type="PROSITE" id="PS50977"/>
    </source>
</evidence>
<reference evidence="6 7" key="1">
    <citation type="submission" date="2019-04" db="EMBL/GenBank/DDBJ databases">
        <title>Herbidospora sp. NEAU-GS14.nov., a novel actinomycete isolated from soil.</title>
        <authorList>
            <person name="Han L."/>
        </authorList>
    </citation>
    <scope>NUCLEOTIDE SEQUENCE [LARGE SCALE GENOMIC DNA]</scope>
    <source>
        <strain evidence="6 7">NEAU-GS14</strain>
    </source>
</reference>
<dbReference type="GO" id="GO:0003677">
    <property type="term" value="F:DNA binding"/>
    <property type="evidence" value="ECO:0007669"/>
    <property type="project" value="UniProtKB-UniRule"/>
</dbReference>
<name>A0A4U3MRX2_9ACTN</name>
<keyword evidence="7" id="KW-1185">Reference proteome</keyword>
<dbReference type="InterPro" id="IPR001647">
    <property type="entry name" value="HTH_TetR"/>
</dbReference>
<evidence type="ECO:0000256" key="1">
    <source>
        <dbReference type="ARBA" id="ARBA00023015"/>
    </source>
</evidence>
<dbReference type="InterPro" id="IPR009057">
    <property type="entry name" value="Homeodomain-like_sf"/>
</dbReference>
<sequence length="199" mass="21801">MGRTSDARERILAAATDLFSRRSYGSIGVAEICAQAGTPKGSFYHFFESKQALALEIIDLQWNSQRGRWQRILDGDGPLVHRLKDLFAFTVEMQTASLNDAGVVSGCLFGNLSLELSTGDDPMRQKLRAIFDEQVELIRRSIEAAQALGELTTIDAPGAAKSIVAQIEGTVLFAKLFNDPGQLDQLWANSLRLLQVADS</sequence>
<keyword evidence="2 4" id="KW-0238">DNA-binding</keyword>
<dbReference type="RefSeq" id="WP_137245396.1">
    <property type="nucleotide sequence ID" value="NZ_SZQA01000001.1"/>
</dbReference>
<dbReference type="EMBL" id="SZQA01000001">
    <property type="protein sequence ID" value="TKK91702.1"/>
    <property type="molecule type" value="Genomic_DNA"/>
</dbReference>
<dbReference type="Gene3D" id="1.10.357.10">
    <property type="entry name" value="Tetracycline Repressor, domain 2"/>
    <property type="match status" value="1"/>
</dbReference>
<organism evidence="6 7">
    <name type="scientific">Herbidospora galbida</name>
    <dbReference type="NCBI Taxonomy" id="2575442"/>
    <lineage>
        <taxon>Bacteria</taxon>
        <taxon>Bacillati</taxon>
        <taxon>Actinomycetota</taxon>
        <taxon>Actinomycetes</taxon>
        <taxon>Streptosporangiales</taxon>
        <taxon>Streptosporangiaceae</taxon>
        <taxon>Herbidospora</taxon>
    </lineage>
</organism>
<feature type="domain" description="HTH tetR-type" evidence="5">
    <location>
        <begin position="5"/>
        <end position="65"/>
    </location>
</feature>
<dbReference type="AlphaFoldDB" id="A0A4U3MRX2"/>
<dbReference type="PANTHER" id="PTHR47506">
    <property type="entry name" value="TRANSCRIPTIONAL REGULATORY PROTEIN"/>
    <property type="match status" value="1"/>
</dbReference>
<evidence type="ECO:0000256" key="2">
    <source>
        <dbReference type="ARBA" id="ARBA00023125"/>
    </source>
</evidence>
<proteinExistence type="predicted"/>
<dbReference type="SUPFAM" id="SSF46689">
    <property type="entry name" value="Homeodomain-like"/>
    <property type="match status" value="1"/>
</dbReference>